<evidence type="ECO:0000313" key="3">
    <source>
        <dbReference type="Proteomes" id="UP001173578"/>
    </source>
</evidence>
<feature type="chain" id="PRO_5043577557" description="Lipoprotein" evidence="1">
    <location>
        <begin position="22"/>
        <end position="136"/>
    </location>
</feature>
<sequence>MKLIKLFIPLFFILLFVGCSGDDDSSIEDGGKTYFNPPSWIQGRWMYKDGPPERDVIFTKNNVNDLELGFNWNEKINLYNIENPDKKKYVEEEISDKSYLYKIYDYGGKSYVWGDYYFISKDVIRFDKNTYLYRRN</sequence>
<dbReference type="AlphaFoldDB" id="A0AAW7DG00"/>
<dbReference type="PROSITE" id="PS51257">
    <property type="entry name" value="PROKAR_LIPOPROTEIN"/>
    <property type="match status" value="1"/>
</dbReference>
<dbReference type="Proteomes" id="UP001173578">
    <property type="component" value="Unassembled WGS sequence"/>
</dbReference>
<dbReference type="RefSeq" id="WP_286485548.1">
    <property type="nucleotide sequence ID" value="NZ_JACALR010000002.1"/>
</dbReference>
<protein>
    <recommendedName>
        <fullName evidence="4">Lipoprotein</fullName>
    </recommendedName>
</protein>
<name>A0AAW7DG00_9FLAO</name>
<evidence type="ECO:0000256" key="1">
    <source>
        <dbReference type="SAM" id="SignalP"/>
    </source>
</evidence>
<gene>
    <name evidence="2" type="ORF">HX095_06785</name>
</gene>
<reference evidence="2" key="2">
    <citation type="journal article" date="2022" name="Sci. Total Environ.">
        <title>Prevalence, transmission, and molecular epidemiology of tet(X)-positive bacteria among humans, animals, and environmental niches in China: An epidemiological, and genomic-based study.</title>
        <authorList>
            <person name="Dong N."/>
            <person name="Zeng Y."/>
            <person name="Cai C."/>
            <person name="Sun C."/>
            <person name="Lu J."/>
            <person name="Liu C."/>
            <person name="Zhou H."/>
            <person name="Sun Q."/>
            <person name="Shu L."/>
            <person name="Wang H."/>
            <person name="Wang Y."/>
            <person name="Wang S."/>
            <person name="Wu C."/>
            <person name="Chan E.W."/>
            <person name="Chen G."/>
            <person name="Shen Z."/>
            <person name="Chen S."/>
            <person name="Zhang R."/>
        </authorList>
    </citation>
    <scope>NUCLEOTIDE SEQUENCE</scope>
    <source>
        <strain evidence="2">210</strain>
    </source>
</reference>
<proteinExistence type="predicted"/>
<comment type="caution">
    <text evidence="2">The sequence shown here is derived from an EMBL/GenBank/DDBJ whole genome shotgun (WGS) entry which is preliminary data.</text>
</comment>
<evidence type="ECO:0000313" key="2">
    <source>
        <dbReference type="EMBL" id="MDM1550916.1"/>
    </source>
</evidence>
<accession>A0AAW7DG00</accession>
<evidence type="ECO:0008006" key="4">
    <source>
        <dbReference type="Google" id="ProtNLM"/>
    </source>
</evidence>
<reference evidence="2" key="1">
    <citation type="submission" date="2020-06" db="EMBL/GenBank/DDBJ databases">
        <authorList>
            <person name="Dong N."/>
        </authorList>
    </citation>
    <scope>NUCLEOTIDE SEQUENCE</scope>
    <source>
        <strain evidence="2">210</strain>
    </source>
</reference>
<keyword evidence="1" id="KW-0732">Signal</keyword>
<feature type="signal peptide" evidence="1">
    <location>
        <begin position="1"/>
        <end position="21"/>
    </location>
</feature>
<organism evidence="2 3">
    <name type="scientific">Empedobacter falsenii</name>
    <dbReference type="NCBI Taxonomy" id="343874"/>
    <lineage>
        <taxon>Bacteria</taxon>
        <taxon>Pseudomonadati</taxon>
        <taxon>Bacteroidota</taxon>
        <taxon>Flavobacteriia</taxon>
        <taxon>Flavobacteriales</taxon>
        <taxon>Weeksellaceae</taxon>
        <taxon>Empedobacter</taxon>
    </lineage>
</organism>
<dbReference type="EMBL" id="JACALR010000002">
    <property type="protein sequence ID" value="MDM1550916.1"/>
    <property type="molecule type" value="Genomic_DNA"/>
</dbReference>